<dbReference type="Pfam" id="PF00621">
    <property type="entry name" value="RhoGEF"/>
    <property type="match status" value="2"/>
</dbReference>
<keyword evidence="4" id="KW-1185">Reference proteome</keyword>
<evidence type="ECO:0000313" key="3">
    <source>
        <dbReference type="EMBL" id="PNF38630.1"/>
    </source>
</evidence>
<proteinExistence type="predicted"/>
<comment type="caution">
    <text evidence="3">The sequence shown here is derived from an EMBL/GenBank/DDBJ whole genome shotgun (WGS) entry which is preliminary data.</text>
</comment>
<evidence type="ECO:0000259" key="2">
    <source>
        <dbReference type="PROSITE" id="PS50010"/>
    </source>
</evidence>
<reference evidence="3 4" key="1">
    <citation type="submission" date="2017-12" db="EMBL/GenBank/DDBJ databases">
        <title>Hemimetabolous genomes reveal molecular basis of termite eusociality.</title>
        <authorList>
            <person name="Harrison M.C."/>
            <person name="Jongepier E."/>
            <person name="Robertson H.M."/>
            <person name="Arning N."/>
            <person name="Bitard-Feildel T."/>
            <person name="Chao H."/>
            <person name="Childers C.P."/>
            <person name="Dinh H."/>
            <person name="Doddapaneni H."/>
            <person name="Dugan S."/>
            <person name="Gowin J."/>
            <person name="Greiner C."/>
            <person name="Han Y."/>
            <person name="Hu H."/>
            <person name="Hughes D.S.T."/>
            <person name="Huylmans A.-K."/>
            <person name="Kemena C."/>
            <person name="Kremer L.P.M."/>
            <person name="Lee S.L."/>
            <person name="Lopez-Ezquerra A."/>
            <person name="Mallet L."/>
            <person name="Monroy-Kuhn J.M."/>
            <person name="Moser A."/>
            <person name="Murali S.C."/>
            <person name="Muzny D.M."/>
            <person name="Otani S."/>
            <person name="Piulachs M.-D."/>
            <person name="Poelchau M."/>
            <person name="Qu J."/>
            <person name="Schaub F."/>
            <person name="Wada-Katsumata A."/>
            <person name="Worley K.C."/>
            <person name="Xie Q."/>
            <person name="Ylla G."/>
            <person name="Poulsen M."/>
            <person name="Gibbs R.A."/>
            <person name="Schal C."/>
            <person name="Richards S."/>
            <person name="Belles X."/>
            <person name="Korb J."/>
            <person name="Bornberg-Bauer E."/>
        </authorList>
    </citation>
    <scope>NUCLEOTIDE SEQUENCE [LARGE SCALE GENOMIC DNA]</scope>
    <source>
        <tissue evidence="3">Whole body</tissue>
    </source>
</reference>
<gene>
    <name evidence="3" type="ORF">B7P43_G02311</name>
</gene>
<dbReference type="OrthoDB" id="27593at2759"/>
<protein>
    <recommendedName>
        <fullName evidence="2">DH domain-containing protein</fullName>
    </recommendedName>
</protein>
<sequence>MEEFSAPESGMLLRERVKRLLGNDLHASWKSLPEVKSSGLLETLSESRIALEELKFCLITCEVVYNTELAELLNLSKRSVSWADPLPSFNRRTIASTIEKVKHCSDGFLSTFEEQWNMKPVVNLKALNKMFEDMASELQSYITYCSHQEDLCTVLHNAMRSKYEIVAASFSKRLNVERVMLPLQHLKLYRLLFQDIHSMFLDTTNRLDNFYCKRILTNITKLLEECYKVLGTLHGSTYLEKLGRTLEENVHCFEPKPAGKNTSQHQENILFCTSVICGKQSNDSVEDTDHKSSEKGPLPNVTVNGCPSVKQQCLNIQTVEINSRAMVKCGDKFNMSVRREEPIKVPLVSNSKRSISYAEGQPTKNSCKRNSYHTESKYSVSEPTGSIHSATVEGRRQCSCLYETASRSVRNAGSKKHRVLLENKVKISVDNNKTLHITSSINSNDKPPNTSVISTNSHHICIPNFSGNLTNSNPESSYVKDVIRRFSVHDNLKVKNCTIRNSCPQPSKMQIHSIPSLGLQHNNCEKLSEHCNADKQLDTTFVVNKPTSPVPQPSKALFIKDEAVSLKDDLLTNGLHRKSECCTHEANREVHCTLLNEEEKCSDNFSLVNSQLQKHRSPSSDISSSMTKDISSTEEAAAEKSCIIKQLPRHEQQIFISFYDLGCLGTLYKPHFPLQKENARVDEMYNHYEPMNESFRANYHKLEPVSLYESLDRKVNGGNRTECGKRRKTYSECNIRVDDCGNAYEECKPCDRNHMNGDNLNSRSLSTYNIPIYQTYNFGDVKDSNTKAEENIYTEPEEHIYEEINFPMQLQPRRNDKEISIPKLEISKPSGSSQRLRWVDINEVVRSGLLDHMDASQIALQETKYEMITSEATYYMSLSILETVFITSKELTDRTVLPREDYATLFSSIRKVKQCSEKFLAVLLDGWQEDLALGYLCHAVSKFVSSDNFKVYVDCCANHIHIDKTLQLLKLTNYKFTNAVLMLEAHPACQRFSLQTFLTLPMQRVTRLPMLVEAIIRRLPSNHTERRVWSETLVQLQKIVKECNEAAGRAQILTMQPCNQHVQPNLKTHSLNMKQHSQEKKQKTVWKIFTLGKEKMT</sequence>
<dbReference type="PANTHER" id="PTHR12845">
    <property type="entry name" value="GUANINE NUCLEOTIDE EXCHANGE FACTOR"/>
    <property type="match status" value="1"/>
</dbReference>
<dbReference type="Gene3D" id="1.20.900.10">
    <property type="entry name" value="Dbl homology (DH) domain"/>
    <property type="match status" value="2"/>
</dbReference>
<dbReference type="GO" id="GO:0005085">
    <property type="term" value="F:guanyl-nucleotide exchange factor activity"/>
    <property type="evidence" value="ECO:0007669"/>
    <property type="project" value="InterPro"/>
</dbReference>
<feature type="domain" description="DH" evidence="2">
    <location>
        <begin position="859"/>
        <end position="1046"/>
    </location>
</feature>
<name>A0A2J7RCS8_9NEOP</name>
<organism evidence="3 4">
    <name type="scientific">Cryptotermes secundus</name>
    <dbReference type="NCBI Taxonomy" id="105785"/>
    <lineage>
        <taxon>Eukaryota</taxon>
        <taxon>Metazoa</taxon>
        <taxon>Ecdysozoa</taxon>
        <taxon>Arthropoda</taxon>
        <taxon>Hexapoda</taxon>
        <taxon>Insecta</taxon>
        <taxon>Pterygota</taxon>
        <taxon>Neoptera</taxon>
        <taxon>Polyneoptera</taxon>
        <taxon>Dictyoptera</taxon>
        <taxon>Blattodea</taxon>
        <taxon>Blattoidea</taxon>
        <taxon>Termitoidae</taxon>
        <taxon>Kalotermitidae</taxon>
        <taxon>Cryptotermitinae</taxon>
        <taxon>Cryptotermes</taxon>
    </lineage>
</organism>
<dbReference type="InterPro" id="IPR047271">
    <property type="entry name" value="Ephexin-like"/>
</dbReference>
<dbReference type="SMART" id="SM00325">
    <property type="entry name" value="RhoGEF"/>
    <property type="match status" value="1"/>
</dbReference>
<dbReference type="STRING" id="105785.A0A2J7RCS8"/>
<feature type="compositionally biased region" description="Polar residues" evidence="1">
    <location>
        <begin position="377"/>
        <end position="387"/>
    </location>
</feature>
<dbReference type="SUPFAM" id="SSF48065">
    <property type="entry name" value="DBL homology domain (DH-domain)"/>
    <property type="match status" value="2"/>
</dbReference>
<dbReference type="InterPro" id="IPR000219">
    <property type="entry name" value="DH_dom"/>
</dbReference>
<dbReference type="Proteomes" id="UP000235965">
    <property type="component" value="Unassembled WGS sequence"/>
</dbReference>
<accession>A0A2J7RCS8</accession>
<dbReference type="PROSITE" id="PS50010">
    <property type="entry name" value="DH_2"/>
    <property type="match status" value="1"/>
</dbReference>
<evidence type="ECO:0000256" key="1">
    <source>
        <dbReference type="SAM" id="MobiDB-lite"/>
    </source>
</evidence>
<dbReference type="InParanoid" id="A0A2J7RCS8"/>
<dbReference type="EMBL" id="NEVH01005884">
    <property type="protein sequence ID" value="PNF38630.1"/>
    <property type="molecule type" value="Genomic_DNA"/>
</dbReference>
<dbReference type="PANTHER" id="PTHR12845:SF5">
    <property type="entry name" value="EPHEXIN, ISOFORM D"/>
    <property type="match status" value="1"/>
</dbReference>
<dbReference type="InterPro" id="IPR035899">
    <property type="entry name" value="DBL_dom_sf"/>
</dbReference>
<feature type="region of interest" description="Disordered" evidence="1">
    <location>
        <begin position="358"/>
        <end position="387"/>
    </location>
</feature>
<evidence type="ECO:0000313" key="4">
    <source>
        <dbReference type="Proteomes" id="UP000235965"/>
    </source>
</evidence>
<dbReference type="AlphaFoldDB" id="A0A2J7RCS8"/>